<dbReference type="PANTHER" id="PTHR42886">
    <property type="entry name" value="RE40534P-RELATED"/>
    <property type="match status" value="1"/>
</dbReference>
<gene>
    <name evidence="3" type="ORF">LAMI_0G01926G</name>
</gene>
<dbReference type="GO" id="GO:0042171">
    <property type="term" value="F:lysophosphatidic acid acyltransferase activity"/>
    <property type="evidence" value="ECO:0007669"/>
    <property type="project" value="TreeGrafter"/>
</dbReference>
<dbReference type="GO" id="GO:0006654">
    <property type="term" value="P:phosphatidic acid biosynthetic process"/>
    <property type="evidence" value="ECO:0007669"/>
    <property type="project" value="TreeGrafter"/>
</dbReference>
<dbReference type="GO" id="GO:0055088">
    <property type="term" value="P:lipid homeostasis"/>
    <property type="evidence" value="ECO:0007669"/>
    <property type="project" value="TreeGrafter"/>
</dbReference>
<dbReference type="Pfam" id="PF00561">
    <property type="entry name" value="Abhydrolase_1"/>
    <property type="match status" value="1"/>
</dbReference>
<feature type="domain" description="AB hydrolase-1" evidence="2">
    <location>
        <begin position="98"/>
        <end position="436"/>
    </location>
</feature>
<name>A0A1G4K7Q5_9SACH</name>
<dbReference type="OrthoDB" id="7457040at2759"/>
<evidence type="ECO:0000313" key="4">
    <source>
        <dbReference type="Proteomes" id="UP000191024"/>
    </source>
</evidence>
<keyword evidence="4" id="KW-1185">Reference proteome</keyword>
<evidence type="ECO:0000313" key="3">
    <source>
        <dbReference type="EMBL" id="SCU99953.1"/>
    </source>
</evidence>
<dbReference type="STRING" id="1230905.A0A1G4K7Q5"/>
<feature type="compositionally biased region" description="Low complexity" evidence="1">
    <location>
        <begin position="264"/>
        <end position="279"/>
    </location>
</feature>
<dbReference type="Proteomes" id="UP000191024">
    <property type="component" value="Chromosome G"/>
</dbReference>
<dbReference type="SUPFAM" id="SSF53474">
    <property type="entry name" value="alpha/beta-Hydrolases"/>
    <property type="match status" value="1"/>
</dbReference>
<organism evidence="3 4">
    <name type="scientific">Lachancea mirantina</name>
    <dbReference type="NCBI Taxonomy" id="1230905"/>
    <lineage>
        <taxon>Eukaryota</taxon>
        <taxon>Fungi</taxon>
        <taxon>Dikarya</taxon>
        <taxon>Ascomycota</taxon>
        <taxon>Saccharomycotina</taxon>
        <taxon>Saccharomycetes</taxon>
        <taxon>Saccharomycetales</taxon>
        <taxon>Saccharomycetaceae</taxon>
        <taxon>Lachancea</taxon>
    </lineage>
</organism>
<sequence>MSETVEKAGETKLVADTDPNHLKENYGYKAAFQTWRHASNARENESKLLSSALRWFPNGDKTRFCEILDVDIDGKNHIHEFYIENKEVASNKTQCRDMVMVHGYGAALGLFMRNFDELSEVAGIRIHAIDMLGYGLSSRPKFPGTGFLSSLVKRGNVAPAEVTQAEDFFVDSIEAWRKKRNLKKFVLVGHSLGGYLSCCYALKYPDKVEKLILVSPVGVETSIYDLTRKHSKEHVHAAELGPDVSKEITNSGETPSTDKRVANSSTTTTPTSSPPKSSSLHVPDDSGNVERIPNMPKIFTYMWTYNISPFSFLRALGPIGPLASSRWSFRRFSFAENSQELLRFHEYCYSSFTATGSGEYALTRILAPGVLARLPLLSRVPGKLQCPSLWMYGSNDWMSKEAGSVIVRELNKQSGSSPAEYSIIPDAGHHLYLDNPSAFNSRLKRFLGV</sequence>
<dbReference type="GO" id="GO:0005743">
    <property type="term" value="C:mitochondrial inner membrane"/>
    <property type="evidence" value="ECO:0007669"/>
    <property type="project" value="TreeGrafter"/>
</dbReference>
<dbReference type="PANTHER" id="PTHR42886:SF23">
    <property type="entry name" value="1-ACYLGLYCEROL-3-PHOSPHATE O-ACYLTRANSFERASE ICT1-RELATED"/>
    <property type="match status" value="1"/>
</dbReference>
<protein>
    <submittedName>
        <fullName evidence="3">LAMI_0G01926g1_1</fullName>
    </submittedName>
</protein>
<feature type="region of interest" description="Disordered" evidence="1">
    <location>
        <begin position="237"/>
        <end position="288"/>
    </location>
</feature>
<dbReference type="InterPro" id="IPR029058">
    <property type="entry name" value="AB_hydrolase_fold"/>
</dbReference>
<dbReference type="GO" id="GO:0004623">
    <property type="term" value="F:phospholipase A2 activity"/>
    <property type="evidence" value="ECO:0007669"/>
    <property type="project" value="TreeGrafter"/>
</dbReference>
<dbReference type="GO" id="GO:0035965">
    <property type="term" value="P:cardiolipin acyl-chain remodeling"/>
    <property type="evidence" value="ECO:0007669"/>
    <property type="project" value="TreeGrafter"/>
</dbReference>
<dbReference type="EMBL" id="LT598469">
    <property type="protein sequence ID" value="SCU99953.1"/>
    <property type="molecule type" value="Genomic_DNA"/>
</dbReference>
<dbReference type="Gene3D" id="3.40.50.1820">
    <property type="entry name" value="alpha/beta hydrolase"/>
    <property type="match status" value="1"/>
</dbReference>
<dbReference type="AlphaFoldDB" id="A0A1G4K7Q5"/>
<proteinExistence type="predicted"/>
<evidence type="ECO:0000256" key="1">
    <source>
        <dbReference type="SAM" id="MobiDB-lite"/>
    </source>
</evidence>
<dbReference type="InterPro" id="IPR000073">
    <property type="entry name" value="AB_hydrolase_1"/>
</dbReference>
<reference evidence="3 4" key="1">
    <citation type="submission" date="2016-03" db="EMBL/GenBank/DDBJ databases">
        <authorList>
            <person name="Devillers H."/>
        </authorList>
    </citation>
    <scope>NUCLEOTIDE SEQUENCE [LARGE SCALE GENOMIC DNA]</scope>
    <source>
        <strain evidence="3">CBS 11717</strain>
    </source>
</reference>
<evidence type="ECO:0000259" key="2">
    <source>
        <dbReference type="Pfam" id="PF00561"/>
    </source>
</evidence>
<accession>A0A1G4K7Q5</accession>